<keyword evidence="10" id="KW-0407">Ion channel</keyword>
<dbReference type="Pfam" id="PF07885">
    <property type="entry name" value="Ion_trans_2"/>
    <property type="match status" value="1"/>
</dbReference>
<dbReference type="Gene3D" id="1.20.120.350">
    <property type="entry name" value="Voltage-gated potassium channels. Chain C"/>
    <property type="match status" value="1"/>
</dbReference>
<keyword evidence="6" id="KW-0630">Potassium</keyword>
<dbReference type="PANTHER" id="PTHR10027:SF10">
    <property type="entry name" value="SLOWPOKE 2, ISOFORM D"/>
    <property type="match status" value="1"/>
</dbReference>
<dbReference type="InterPro" id="IPR003148">
    <property type="entry name" value="RCK_N"/>
</dbReference>
<dbReference type="SUPFAM" id="SSF81324">
    <property type="entry name" value="Voltage-gated potassium channels"/>
    <property type="match status" value="1"/>
</dbReference>
<evidence type="ECO:0000256" key="9">
    <source>
        <dbReference type="ARBA" id="ARBA00023136"/>
    </source>
</evidence>
<reference evidence="14" key="1">
    <citation type="submission" date="2021-01" db="EMBL/GenBank/DDBJ databases">
        <authorList>
            <person name="Corre E."/>
            <person name="Pelletier E."/>
            <person name="Niang G."/>
            <person name="Scheremetjew M."/>
            <person name="Finn R."/>
            <person name="Kale V."/>
            <person name="Holt S."/>
            <person name="Cochrane G."/>
            <person name="Meng A."/>
            <person name="Brown T."/>
            <person name="Cohen L."/>
        </authorList>
    </citation>
    <scope>NUCLEOTIDE SEQUENCE</scope>
    <source>
        <strain evidence="14">CCMP1594</strain>
    </source>
</reference>
<comment type="catalytic activity">
    <reaction evidence="11">
        <text>K(+)(in) = K(+)(out)</text>
        <dbReference type="Rhea" id="RHEA:29463"/>
        <dbReference type="ChEBI" id="CHEBI:29103"/>
    </reaction>
</comment>
<feature type="domain" description="RCK N-terminal" evidence="13">
    <location>
        <begin position="432"/>
        <end position="573"/>
    </location>
</feature>
<protein>
    <recommendedName>
        <fullName evidence="13">RCK N-terminal domain-containing protein</fullName>
    </recommendedName>
</protein>
<dbReference type="PRINTS" id="PR00169">
    <property type="entry name" value="KCHANNEL"/>
</dbReference>
<feature type="transmembrane region" description="Helical" evidence="12">
    <location>
        <begin position="336"/>
        <end position="357"/>
    </location>
</feature>
<dbReference type="SUPFAM" id="SSF51735">
    <property type="entry name" value="NAD(P)-binding Rossmann-fold domains"/>
    <property type="match status" value="1"/>
</dbReference>
<sequence length="1191" mass="132471">MSDADSPTANPDVLAQICTRFSDLTNDFHELLNTPVKILADQAAVGRFIECLRSVCTSQATLVQEFRSAMEKGSCRVQGELESASTSNLSMNGPLQLDEVKSKYILQRRSTTAARVKASEADISVFPFREPFQPVARTSPSVSLTATAPIHIASAATRAIPLQLEHHSNRKLQVRAKSFTPGPVQPNVHLMVKDCWPMVIEYLKEGHFLFVWDMLQLLIAFISITTSILETYKLGETFNMVSYYIELTIALFVLMDLALQYCVCLTLKHWLTRWFTWVDILCLLPLVAYSFAPSEQVADMENLALLRVFRMLRLLRIMRAYRMLYVTPSGTIWRELALLVYTMVTLVMVAGGIFHIIEEDVIPTFDQGIYFVVVTITTVGYGDLSPQTVGGRMAVCLFILIAIILVPMRINVVVEKLSIRSRFAGSYRATTKKHVVVTGLFDHVSLQTLLEEFFHRHHSLTECAVCVLGKSYPDKDMQLLLEGPLAAERAQYLHGSPTNVSDLRRALVGEASAVFMLTDKSTLDQDVKEVDAHNILATLSLRQINATIPIYVQALSTGAVPVFRDVGATSVICIPELKMQMLAASCHTLGLHTLVTNLLTSNARLDSDLHAPEVWLQEYAHGAGHSIFEVPAPHSLVGHSFTHVCQQMHLDHPQCVLIGLRSKVHDDEVVLNPRGHFIGDGDHIVLVAEAAWQVRTITTWATHEFVYREPKTVSSRTEDEALIDNETWDNPSLIQLEANKYDEPDYSYENFDFDHGILMHDNIPQAAFNFKMQVFRSSVLVPHVNPDIDNHIIVLGWSPNVVDFLMVMRSRRLRKHQPVVIVTPVRPPDQQLQTLGFFPNVNIVVSDLDKCFQKVALPKADNIVILSESKAAPVDVLSSKSREGSDDYHALMLTMKVLSLDFHINSIVALHDQQNSRFLPASIKVRSNPATVKSSKCRRRATEMVGAFTPASVIGQAFTESLPDRLLSNLFYTSCAVDVAQGLLGRPDFRCHIGDACAQLFLMAIPRAFWDKQKFTSPTYTRLFLFLLETCGHIPMGLLRNSDLIRRTAPLGTSAQTLGGSALYADQCGSRIPYVALAPLPLAEVRETDMVYVLAHEAPQTQEATGAEEAKEVSIDHIDASPPRARRRSCLRLETAKAPPDGHVVPLGGPVINSGRADDAGPGIEVTPASFLLDEHRIEEHCGDLDGPMDR</sequence>
<evidence type="ECO:0000256" key="11">
    <source>
        <dbReference type="ARBA" id="ARBA00034430"/>
    </source>
</evidence>
<dbReference type="GO" id="GO:0005886">
    <property type="term" value="C:plasma membrane"/>
    <property type="evidence" value="ECO:0007669"/>
    <property type="project" value="UniProtKB-SubCell"/>
</dbReference>
<dbReference type="PROSITE" id="PS51201">
    <property type="entry name" value="RCK_N"/>
    <property type="match status" value="1"/>
</dbReference>
<evidence type="ECO:0000256" key="8">
    <source>
        <dbReference type="ARBA" id="ARBA00023065"/>
    </source>
</evidence>
<dbReference type="Pfam" id="PF22614">
    <property type="entry name" value="Slo-like_RCK"/>
    <property type="match status" value="2"/>
</dbReference>
<dbReference type="Gene3D" id="3.40.50.720">
    <property type="entry name" value="NAD(P)-binding Rossmann-like Domain"/>
    <property type="match status" value="2"/>
</dbReference>
<accession>A0A7S4GHN8</accession>
<evidence type="ECO:0000256" key="1">
    <source>
        <dbReference type="ARBA" id="ARBA00004651"/>
    </source>
</evidence>
<evidence type="ECO:0000256" key="3">
    <source>
        <dbReference type="ARBA" id="ARBA00022538"/>
    </source>
</evidence>
<evidence type="ECO:0000256" key="4">
    <source>
        <dbReference type="ARBA" id="ARBA00022692"/>
    </source>
</evidence>
<feature type="transmembrane region" description="Helical" evidence="12">
    <location>
        <begin position="208"/>
        <end position="229"/>
    </location>
</feature>
<keyword evidence="7 12" id="KW-1133">Transmembrane helix</keyword>
<name>A0A7S4GHN8_9EUGL</name>
<dbReference type="Gene3D" id="1.10.287.70">
    <property type="match status" value="1"/>
</dbReference>
<keyword evidence="3" id="KW-0633">Potassium transport</keyword>
<dbReference type="InterPro" id="IPR047871">
    <property type="entry name" value="K_chnl_Slo-like"/>
</dbReference>
<gene>
    <name evidence="14" type="ORF">EGYM00163_LOCUS48808</name>
</gene>
<dbReference type="Pfam" id="PF03493">
    <property type="entry name" value="BK_channel_a"/>
    <property type="match status" value="1"/>
</dbReference>
<evidence type="ECO:0000256" key="2">
    <source>
        <dbReference type="ARBA" id="ARBA00022448"/>
    </source>
</evidence>
<dbReference type="PANTHER" id="PTHR10027">
    <property type="entry name" value="CALCIUM-ACTIVATED POTASSIUM CHANNEL ALPHA CHAIN"/>
    <property type="match status" value="1"/>
</dbReference>
<feature type="transmembrane region" description="Helical" evidence="12">
    <location>
        <begin position="241"/>
        <end position="262"/>
    </location>
</feature>
<dbReference type="AlphaFoldDB" id="A0A7S4GHN8"/>
<keyword evidence="9 12" id="KW-0472">Membrane</keyword>
<keyword evidence="4 12" id="KW-0812">Transmembrane</keyword>
<evidence type="ECO:0000256" key="6">
    <source>
        <dbReference type="ARBA" id="ARBA00022958"/>
    </source>
</evidence>
<evidence type="ECO:0000256" key="5">
    <source>
        <dbReference type="ARBA" id="ARBA00022826"/>
    </source>
</evidence>
<comment type="subcellular location">
    <subcellularLocation>
        <location evidence="1">Cell membrane</location>
        <topology evidence="1">Multi-pass membrane protein</topology>
    </subcellularLocation>
</comment>
<evidence type="ECO:0000256" key="12">
    <source>
        <dbReference type="SAM" id="Phobius"/>
    </source>
</evidence>
<dbReference type="InterPro" id="IPR027359">
    <property type="entry name" value="Volt_channel_dom_sf"/>
</dbReference>
<dbReference type="GO" id="GO:0005267">
    <property type="term" value="F:potassium channel activity"/>
    <property type="evidence" value="ECO:0007669"/>
    <property type="project" value="UniProtKB-KW"/>
</dbReference>
<feature type="transmembrane region" description="Helical" evidence="12">
    <location>
        <begin position="393"/>
        <end position="414"/>
    </location>
</feature>
<evidence type="ECO:0000313" key="14">
    <source>
        <dbReference type="EMBL" id="CAE0837436.1"/>
    </source>
</evidence>
<evidence type="ECO:0000256" key="10">
    <source>
        <dbReference type="ARBA" id="ARBA00023303"/>
    </source>
</evidence>
<evidence type="ECO:0000256" key="7">
    <source>
        <dbReference type="ARBA" id="ARBA00022989"/>
    </source>
</evidence>
<keyword evidence="8" id="KW-0406">Ion transport</keyword>
<dbReference type="InterPro" id="IPR003929">
    <property type="entry name" value="K_chnl_BK_asu"/>
</dbReference>
<keyword evidence="2" id="KW-0813">Transport</keyword>
<dbReference type="InterPro" id="IPR036291">
    <property type="entry name" value="NAD(P)-bd_dom_sf"/>
</dbReference>
<feature type="transmembrane region" description="Helical" evidence="12">
    <location>
        <begin position="369"/>
        <end position="386"/>
    </location>
</feature>
<organism evidence="14">
    <name type="scientific">Eutreptiella gymnastica</name>
    <dbReference type="NCBI Taxonomy" id="73025"/>
    <lineage>
        <taxon>Eukaryota</taxon>
        <taxon>Discoba</taxon>
        <taxon>Euglenozoa</taxon>
        <taxon>Euglenida</taxon>
        <taxon>Spirocuta</taxon>
        <taxon>Euglenophyceae</taxon>
        <taxon>Eutreptiales</taxon>
        <taxon>Eutreptiaceae</taxon>
        <taxon>Eutreptiella</taxon>
    </lineage>
</organism>
<evidence type="ECO:0000259" key="13">
    <source>
        <dbReference type="PROSITE" id="PS51201"/>
    </source>
</evidence>
<proteinExistence type="predicted"/>
<keyword evidence="5" id="KW-0631">Potassium channel</keyword>
<dbReference type="EMBL" id="HBJA01141891">
    <property type="protein sequence ID" value="CAE0837436.1"/>
    <property type="molecule type" value="Transcribed_RNA"/>
</dbReference>
<dbReference type="InterPro" id="IPR013099">
    <property type="entry name" value="K_chnl_dom"/>
</dbReference>